<proteinExistence type="predicted"/>
<organism evidence="4 5">
    <name type="scientific">Candidatus Barnesiella excrementipullorum</name>
    <dbReference type="NCBI Taxonomy" id="2838479"/>
    <lineage>
        <taxon>Bacteria</taxon>
        <taxon>Pseudomonadati</taxon>
        <taxon>Bacteroidota</taxon>
        <taxon>Bacteroidia</taxon>
        <taxon>Bacteroidales</taxon>
        <taxon>Barnesiellaceae</taxon>
        <taxon>Barnesiella</taxon>
    </lineage>
</organism>
<sequence>MSDATYRHIVEEAQRLFAQKGVTNTTVNDIAVASGKGRRTIYTYFNNKQEIYQAVVATEANRMYDRLLAVVNKEMPPSEKFENYIEARLECIREVVERNGSLRAEFFHDIWEVERARKKMSIHELDLLKRILDEGVSKGVFIVHDTTVAAFILHSALKGLDVPYILNHFAKAGVERTRMRNLIADFLLYGIMK</sequence>
<evidence type="ECO:0000313" key="4">
    <source>
        <dbReference type="EMBL" id="HIX45197.1"/>
    </source>
</evidence>
<protein>
    <submittedName>
        <fullName evidence="4">TetR family transcriptional regulator</fullName>
    </submittedName>
</protein>
<feature type="domain" description="HTH tetR-type" evidence="3">
    <location>
        <begin position="3"/>
        <end position="63"/>
    </location>
</feature>
<dbReference type="Proteomes" id="UP000824246">
    <property type="component" value="Unassembled WGS sequence"/>
</dbReference>
<dbReference type="InterPro" id="IPR050624">
    <property type="entry name" value="HTH-type_Tx_Regulator"/>
</dbReference>
<comment type="caution">
    <text evidence="4">The sequence shown here is derived from an EMBL/GenBank/DDBJ whole genome shotgun (WGS) entry which is preliminary data.</text>
</comment>
<dbReference type="InterPro" id="IPR001647">
    <property type="entry name" value="HTH_TetR"/>
</dbReference>
<reference evidence="4" key="1">
    <citation type="journal article" date="2021" name="PeerJ">
        <title>Extensive microbial diversity within the chicken gut microbiome revealed by metagenomics and culture.</title>
        <authorList>
            <person name="Gilroy R."/>
            <person name="Ravi A."/>
            <person name="Getino M."/>
            <person name="Pursley I."/>
            <person name="Horton D.L."/>
            <person name="Alikhan N.F."/>
            <person name="Baker D."/>
            <person name="Gharbi K."/>
            <person name="Hall N."/>
            <person name="Watson M."/>
            <person name="Adriaenssens E.M."/>
            <person name="Foster-Nyarko E."/>
            <person name="Jarju S."/>
            <person name="Secka A."/>
            <person name="Antonio M."/>
            <person name="Oren A."/>
            <person name="Chaudhuri R.R."/>
            <person name="La Ragione R."/>
            <person name="Hildebrand F."/>
            <person name="Pallen M.J."/>
        </authorList>
    </citation>
    <scope>NUCLEOTIDE SEQUENCE</scope>
    <source>
        <strain evidence="4">ChiHjej12B11-16260</strain>
    </source>
</reference>
<dbReference type="Pfam" id="PF00440">
    <property type="entry name" value="TetR_N"/>
    <property type="match status" value="1"/>
</dbReference>
<dbReference type="AlphaFoldDB" id="A0A9D1VRS2"/>
<keyword evidence="1 2" id="KW-0238">DNA-binding</keyword>
<evidence type="ECO:0000259" key="3">
    <source>
        <dbReference type="PROSITE" id="PS50977"/>
    </source>
</evidence>
<feature type="DNA-binding region" description="H-T-H motif" evidence="2">
    <location>
        <begin position="26"/>
        <end position="45"/>
    </location>
</feature>
<dbReference type="SUPFAM" id="SSF46689">
    <property type="entry name" value="Homeodomain-like"/>
    <property type="match status" value="1"/>
</dbReference>
<dbReference type="Gene3D" id="1.10.10.60">
    <property type="entry name" value="Homeodomain-like"/>
    <property type="match status" value="1"/>
</dbReference>
<dbReference type="SUPFAM" id="SSF48498">
    <property type="entry name" value="Tetracyclin repressor-like, C-terminal domain"/>
    <property type="match status" value="1"/>
</dbReference>
<dbReference type="GO" id="GO:0003677">
    <property type="term" value="F:DNA binding"/>
    <property type="evidence" value="ECO:0007669"/>
    <property type="project" value="UniProtKB-UniRule"/>
</dbReference>
<dbReference type="InterPro" id="IPR036271">
    <property type="entry name" value="Tet_transcr_reg_TetR-rel_C_sf"/>
</dbReference>
<name>A0A9D1VRS2_9BACT</name>
<evidence type="ECO:0000256" key="2">
    <source>
        <dbReference type="PROSITE-ProRule" id="PRU00335"/>
    </source>
</evidence>
<dbReference type="PANTHER" id="PTHR43479">
    <property type="entry name" value="ACREF/ENVCD OPERON REPRESSOR-RELATED"/>
    <property type="match status" value="1"/>
</dbReference>
<dbReference type="EMBL" id="DXFB01000085">
    <property type="protein sequence ID" value="HIX45197.1"/>
    <property type="molecule type" value="Genomic_DNA"/>
</dbReference>
<dbReference type="PROSITE" id="PS50977">
    <property type="entry name" value="HTH_TETR_2"/>
    <property type="match status" value="1"/>
</dbReference>
<reference evidence="4" key="2">
    <citation type="submission" date="2021-04" db="EMBL/GenBank/DDBJ databases">
        <authorList>
            <person name="Gilroy R."/>
        </authorList>
    </citation>
    <scope>NUCLEOTIDE SEQUENCE</scope>
    <source>
        <strain evidence="4">ChiHjej12B11-16260</strain>
    </source>
</reference>
<dbReference type="PANTHER" id="PTHR43479:SF11">
    <property type="entry name" value="ACREF_ENVCD OPERON REPRESSOR-RELATED"/>
    <property type="match status" value="1"/>
</dbReference>
<dbReference type="InterPro" id="IPR009057">
    <property type="entry name" value="Homeodomain-like_sf"/>
</dbReference>
<accession>A0A9D1VRS2</accession>
<dbReference type="PRINTS" id="PR00455">
    <property type="entry name" value="HTHTETR"/>
</dbReference>
<evidence type="ECO:0000256" key="1">
    <source>
        <dbReference type="ARBA" id="ARBA00023125"/>
    </source>
</evidence>
<dbReference type="Gene3D" id="1.10.357.10">
    <property type="entry name" value="Tetracycline Repressor, domain 2"/>
    <property type="match status" value="1"/>
</dbReference>
<evidence type="ECO:0000313" key="5">
    <source>
        <dbReference type="Proteomes" id="UP000824246"/>
    </source>
</evidence>
<gene>
    <name evidence="4" type="ORF">H9982_03150</name>
</gene>